<proteinExistence type="predicted"/>
<gene>
    <name evidence="2" type="ORF">GCM10012284_63260</name>
</gene>
<sequence length="66" mass="7000">MKRRLSDVVYRQMLADAKRLETGPGGHTGATLQSSAADLIPMAGTSDKSLPGPAEPQSRTPFKMAT</sequence>
<comment type="caution">
    <text evidence="2">The sequence shown here is derived from an EMBL/GenBank/DDBJ whole genome shotgun (WGS) entry which is preliminary data.</text>
</comment>
<dbReference type="AlphaFoldDB" id="A0A8J3FRX3"/>
<dbReference type="Proteomes" id="UP000656042">
    <property type="component" value="Unassembled WGS sequence"/>
</dbReference>
<organism evidence="2 3">
    <name type="scientific">Mangrovihabitans endophyticus</name>
    <dbReference type="NCBI Taxonomy" id="1751298"/>
    <lineage>
        <taxon>Bacteria</taxon>
        <taxon>Bacillati</taxon>
        <taxon>Actinomycetota</taxon>
        <taxon>Actinomycetes</taxon>
        <taxon>Micromonosporales</taxon>
        <taxon>Micromonosporaceae</taxon>
        <taxon>Mangrovihabitans</taxon>
    </lineage>
</organism>
<protein>
    <submittedName>
        <fullName evidence="2">Uncharacterized protein</fullName>
    </submittedName>
</protein>
<name>A0A8J3FRX3_9ACTN</name>
<evidence type="ECO:0000313" key="2">
    <source>
        <dbReference type="EMBL" id="GGL20018.1"/>
    </source>
</evidence>
<reference evidence="2" key="1">
    <citation type="journal article" date="2014" name="Int. J. Syst. Evol. Microbiol.">
        <title>Complete genome sequence of Corynebacterium casei LMG S-19264T (=DSM 44701T), isolated from a smear-ripened cheese.</title>
        <authorList>
            <consortium name="US DOE Joint Genome Institute (JGI-PGF)"/>
            <person name="Walter F."/>
            <person name="Albersmeier A."/>
            <person name="Kalinowski J."/>
            <person name="Ruckert C."/>
        </authorList>
    </citation>
    <scope>NUCLEOTIDE SEQUENCE</scope>
    <source>
        <strain evidence="2">CGMCC 4.7299</strain>
    </source>
</reference>
<dbReference type="EMBL" id="BMMX01000073">
    <property type="protein sequence ID" value="GGL20018.1"/>
    <property type="molecule type" value="Genomic_DNA"/>
</dbReference>
<accession>A0A8J3FRX3</accession>
<evidence type="ECO:0000313" key="3">
    <source>
        <dbReference type="Proteomes" id="UP000656042"/>
    </source>
</evidence>
<reference evidence="2" key="2">
    <citation type="submission" date="2020-09" db="EMBL/GenBank/DDBJ databases">
        <authorList>
            <person name="Sun Q."/>
            <person name="Zhou Y."/>
        </authorList>
    </citation>
    <scope>NUCLEOTIDE SEQUENCE</scope>
    <source>
        <strain evidence="2">CGMCC 4.7299</strain>
    </source>
</reference>
<feature type="region of interest" description="Disordered" evidence="1">
    <location>
        <begin position="20"/>
        <end position="66"/>
    </location>
</feature>
<keyword evidence="3" id="KW-1185">Reference proteome</keyword>
<evidence type="ECO:0000256" key="1">
    <source>
        <dbReference type="SAM" id="MobiDB-lite"/>
    </source>
</evidence>